<organism evidence="4 5">
    <name type="scientific">Verticillium longisporum</name>
    <name type="common">Verticillium dahliae var. longisporum</name>
    <dbReference type="NCBI Taxonomy" id="100787"/>
    <lineage>
        <taxon>Eukaryota</taxon>
        <taxon>Fungi</taxon>
        <taxon>Dikarya</taxon>
        <taxon>Ascomycota</taxon>
        <taxon>Pezizomycotina</taxon>
        <taxon>Sordariomycetes</taxon>
        <taxon>Hypocreomycetidae</taxon>
        <taxon>Glomerellales</taxon>
        <taxon>Plectosphaerellaceae</taxon>
        <taxon>Verticillium</taxon>
    </lineage>
</organism>
<dbReference type="InterPro" id="IPR014764">
    <property type="entry name" value="DCN-prot"/>
</dbReference>
<evidence type="ECO:0000256" key="1">
    <source>
        <dbReference type="RuleBase" id="RU410713"/>
    </source>
</evidence>
<dbReference type="Gene3D" id="1.10.238.10">
    <property type="entry name" value="EF-hand"/>
    <property type="match status" value="1"/>
</dbReference>
<dbReference type="GO" id="GO:0032182">
    <property type="term" value="F:ubiquitin-like protein binding"/>
    <property type="evidence" value="ECO:0007669"/>
    <property type="project" value="TreeGrafter"/>
</dbReference>
<accession>A0A0G4NQ71</accession>
<dbReference type="EMBL" id="CVQI01037717">
    <property type="protein sequence ID" value="CRK48605.1"/>
    <property type="molecule type" value="Genomic_DNA"/>
</dbReference>
<evidence type="ECO:0000313" key="4">
    <source>
        <dbReference type="EMBL" id="CRK48605.1"/>
    </source>
</evidence>
<sequence length="415" mass="45923">MAPSTAQLKTLSAQFVSLTGASERTAQRVANRDGLQYLKNANYKMNDAIDALTITPSLLCPRIVSRPVSTPSTSAVASCSRPAAIRLSIVRLFRCCSRHPTIYLLLILPTSAALLLATQRTLHVPDLIAIVARAPVPARRMGWKGMKTALPSRGLSLWSSKKKTDVKQQPGDGTKDKDKIRSVFFGGSNGGSGAGTPSPLEGDLNKLFDSLRGSSDNKDHMGIDSTTSYLTETLGVNPENAELLVVMEIVQAPAVGEITRKGFVDGWKSTGVQATNKDHAKHIKSLVKKLSTDQALFKKVYRHTFVAAKEQDQKAISLEYAQIYWETLFAPPGWQWASQNHNWLELWNSFLAAKWTRSVNKDMWNMTLEFAYKSLEDETLSFWSEDGAWPSVLDEFVAWCREEKGIKPETMDTDA</sequence>
<comment type="function">
    <text evidence="1">Neddylation of cullins play an essential role in the regulation of SCF-type complexes activity.</text>
</comment>
<dbReference type="InterPro" id="IPR042460">
    <property type="entry name" value="DCN1-like_PONY"/>
</dbReference>
<dbReference type="InterPro" id="IPR005176">
    <property type="entry name" value="PONY_dom"/>
</dbReference>
<evidence type="ECO:0000313" key="5">
    <source>
        <dbReference type="Proteomes" id="UP000045706"/>
    </source>
</evidence>
<feature type="domain" description="DCUN1" evidence="3">
    <location>
        <begin position="199"/>
        <end position="401"/>
    </location>
</feature>
<dbReference type="Proteomes" id="UP000045706">
    <property type="component" value="Unassembled WGS sequence"/>
</dbReference>
<name>A0A0G4NQ71_VERLO</name>
<dbReference type="PANTHER" id="PTHR12281">
    <property type="entry name" value="RP42 RELATED"/>
    <property type="match status" value="1"/>
</dbReference>
<dbReference type="GO" id="GO:0031624">
    <property type="term" value="F:ubiquitin conjugating enzyme binding"/>
    <property type="evidence" value="ECO:0007669"/>
    <property type="project" value="TreeGrafter"/>
</dbReference>
<reference evidence="5" key="1">
    <citation type="submission" date="2015-05" db="EMBL/GenBank/DDBJ databases">
        <authorList>
            <person name="Fogelqvist Johan"/>
        </authorList>
    </citation>
    <scope>NUCLEOTIDE SEQUENCE [LARGE SCALE GENOMIC DNA]</scope>
</reference>
<dbReference type="GO" id="GO:0000151">
    <property type="term" value="C:ubiquitin ligase complex"/>
    <property type="evidence" value="ECO:0007669"/>
    <property type="project" value="TreeGrafter"/>
</dbReference>
<dbReference type="Pfam" id="PF03556">
    <property type="entry name" value="Cullin_binding"/>
    <property type="match status" value="1"/>
</dbReference>
<evidence type="ECO:0000259" key="3">
    <source>
        <dbReference type="PROSITE" id="PS51229"/>
    </source>
</evidence>
<feature type="region of interest" description="Disordered" evidence="2">
    <location>
        <begin position="160"/>
        <end position="181"/>
    </location>
</feature>
<protein>
    <recommendedName>
        <fullName evidence="1">Defective in cullin neddylation protein</fullName>
    </recommendedName>
</protein>
<dbReference type="PROSITE" id="PS51229">
    <property type="entry name" value="DCUN1"/>
    <property type="match status" value="1"/>
</dbReference>
<dbReference type="PANTHER" id="PTHR12281:SF31">
    <property type="entry name" value="DCN1-LIKE PROTEIN 3"/>
    <property type="match status" value="1"/>
</dbReference>
<dbReference type="AlphaFoldDB" id="A0A0G4NQ71"/>
<proteinExistence type="predicted"/>
<dbReference type="Gene3D" id="1.10.238.200">
    <property type="entry name" value="Cullin, PONY binding domain"/>
    <property type="match status" value="1"/>
</dbReference>
<dbReference type="GO" id="GO:0097602">
    <property type="term" value="F:cullin family protein binding"/>
    <property type="evidence" value="ECO:0007669"/>
    <property type="project" value="TreeGrafter"/>
</dbReference>
<evidence type="ECO:0000256" key="2">
    <source>
        <dbReference type="SAM" id="MobiDB-lite"/>
    </source>
</evidence>
<dbReference type="GO" id="GO:0045116">
    <property type="term" value="P:protein neddylation"/>
    <property type="evidence" value="ECO:0007669"/>
    <property type="project" value="TreeGrafter"/>
</dbReference>
<gene>
    <name evidence="4" type="ORF">BN1723_008098</name>
</gene>